<organism evidence="3 4">
    <name type="scientific">Candidatus Anaerobutyricum stercoris</name>
    <dbReference type="NCBI Taxonomy" id="2838457"/>
    <lineage>
        <taxon>Bacteria</taxon>
        <taxon>Bacillati</taxon>
        <taxon>Bacillota</taxon>
        <taxon>Clostridia</taxon>
        <taxon>Lachnospirales</taxon>
        <taxon>Lachnospiraceae</taxon>
        <taxon>Anaerobutyricum</taxon>
    </lineage>
</organism>
<accession>A0A9D2J8J6</accession>
<dbReference type="EMBL" id="DXBR01000100">
    <property type="protein sequence ID" value="HIZ40448.1"/>
    <property type="molecule type" value="Genomic_DNA"/>
</dbReference>
<reference evidence="3" key="1">
    <citation type="journal article" date="2021" name="PeerJ">
        <title>Extensive microbial diversity within the chicken gut microbiome revealed by metagenomics and culture.</title>
        <authorList>
            <person name="Gilroy R."/>
            <person name="Ravi A."/>
            <person name="Getino M."/>
            <person name="Pursley I."/>
            <person name="Horton D.L."/>
            <person name="Alikhan N.F."/>
            <person name="Baker D."/>
            <person name="Gharbi K."/>
            <person name="Hall N."/>
            <person name="Watson M."/>
            <person name="Adriaenssens E.M."/>
            <person name="Foster-Nyarko E."/>
            <person name="Jarju S."/>
            <person name="Secka A."/>
            <person name="Antonio M."/>
            <person name="Oren A."/>
            <person name="Chaudhuri R.R."/>
            <person name="La Ragione R."/>
            <person name="Hildebrand F."/>
            <person name="Pallen M.J."/>
        </authorList>
    </citation>
    <scope>NUCLEOTIDE SEQUENCE</scope>
    <source>
        <strain evidence="3">CHK179-28034</strain>
    </source>
</reference>
<proteinExistence type="predicted"/>
<sequence>MRNDEKIDIQLTDGSEEDLTAEELAQQHYNTALRYINIAEHMKQFEDQDKYYHRAIKYLRLARPYMEVRPLLRDLRKKKYTARAEGKIALYEEACQIRDKAATPNDYYSAQTVFDRIHRHELKHKIPKRKVSEELYERLSHCADSEQQAIECGQMAAQKAAEMKRHSLFMSLAVIAVIIALLAFSRTTAFYQCAGAALSFIGDHETAWHCYQRVYERTGDSAAYEDYQEQRYQAAVAAEDSTDEDTMEAVYTSFYTLARDNYKDSAEHLIDIEKESIRQTEELGDIVTFANLNWRVLEKQDDQALLIKDESISDIAFQTEDETADWENSFTRKWLNSNFLDENFCDTEIAALKDTNVTAEDNPVYGTDGGNDTIDKVYLLSSSEASRYHDILHGTKTCWWLRTPGASKGSMSFVYPDKTVMNYGYDCTDDTFSIKPVIWVDISE</sequence>
<reference evidence="3" key="2">
    <citation type="submission" date="2021-04" db="EMBL/GenBank/DDBJ databases">
        <authorList>
            <person name="Gilroy R."/>
        </authorList>
    </citation>
    <scope>NUCLEOTIDE SEQUENCE</scope>
    <source>
        <strain evidence="3">CHK179-28034</strain>
    </source>
</reference>
<keyword evidence="1" id="KW-0812">Transmembrane</keyword>
<keyword evidence="1" id="KW-0472">Membrane</keyword>
<dbReference type="Proteomes" id="UP000824049">
    <property type="component" value="Unassembled WGS sequence"/>
</dbReference>
<evidence type="ECO:0000259" key="2">
    <source>
        <dbReference type="Pfam" id="PF19789"/>
    </source>
</evidence>
<name>A0A9D2J8J6_9FIRM</name>
<feature type="transmembrane region" description="Helical" evidence="1">
    <location>
        <begin position="168"/>
        <end position="185"/>
    </location>
</feature>
<dbReference type="InterPro" id="IPR046240">
    <property type="entry name" value="DUF6273"/>
</dbReference>
<dbReference type="AlphaFoldDB" id="A0A9D2J8J6"/>
<protein>
    <recommendedName>
        <fullName evidence="2">DUF6273 domain-containing protein</fullName>
    </recommendedName>
</protein>
<keyword evidence="1" id="KW-1133">Transmembrane helix</keyword>
<evidence type="ECO:0000313" key="4">
    <source>
        <dbReference type="Proteomes" id="UP000824049"/>
    </source>
</evidence>
<dbReference type="Pfam" id="PF19789">
    <property type="entry name" value="DUF6273"/>
    <property type="match status" value="1"/>
</dbReference>
<feature type="domain" description="DUF6273" evidence="2">
    <location>
        <begin position="302"/>
        <end position="441"/>
    </location>
</feature>
<gene>
    <name evidence="3" type="ORF">H9968_11135</name>
</gene>
<evidence type="ECO:0000313" key="3">
    <source>
        <dbReference type="EMBL" id="HIZ40448.1"/>
    </source>
</evidence>
<evidence type="ECO:0000256" key="1">
    <source>
        <dbReference type="SAM" id="Phobius"/>
    </source>
</evidence>
<comment type="caution">
    <text evidence="3">The sequence shown here is derived from an EMBL/GenBank/DDBJ whole genome shotgun (WGS) entry which is preliminary data.</text>
</comment>